<dbReference type="SUPFAM" id="SSF53335">
    <property type="entry name" value="S-adenosyl-L-methionine-dependent methyltransferases"/>
    <property type="match status" value="1"/>
</dbReference>
<dbReference type="InterPro" id="IPR050723">
    <property type="entry name" value="CFA/CMAS"/>
</dbReference>
<reference evidence="1 2" key="1">
    <citation type="submission" date="2017-03" db="EMBL/GenBank/DDBJ databases">
        <title>Complete genome sequence of Candidatus 'Thiodictyon syntrophicum' sp. nov. strain Cad16T, a photolithoautotroph purple sulfur bacterium isolated from an alpine meromictic lake.</title>
        <authorList>
            <person name="Luedin S.M."/>
            <person name="Pothier J.F."/>
            <person name="Danza F."/>
            <person name="Storelli N."/>
            <person name="Wittwer M."/>
            <person name="Tonolla M."/>
        </authorList>
    </citation>
    <scope>NUCLEOTIDE SEQUENCE [LARGE SCALE GENOMIC DNA]</scope>
    <source>
        <strain evidence="1 2">Cad16T</strain>
    </source>
</reference>
<evidence type="ECO:0000313" key="1">
    <source>
        <dbReference type="EMBL" id="AUB83922.1"/>
    </source>
</evidence>
<organism evidence="1 2">
    <name type="scientific">Candidatus Thiodictyon syntrophicum</name>
    <dbReference type="NCBI Taxonomy" id="1166950"/>
    <lineage>
        <taxon>Bacteria</taxon>
        <taxon>Pseudomonadati</taxon>
        <taxon>Pseudomonadota</taxon>
        <taxon>Gammaproteobacteria</taxon>
        <taxon>Chromatiales</taxon>
        <taxon>Chromatiaceae</taxon>
        <taxon>Thiodictyon</taxon>
    </lineage>
</organism>
<dbReference type="OrthoDB" id="9782855at2"/>
<dbReference type="EMBL" id="CP020370">
    <property type="protein sequence ID" value="AUB83922.1"/>
    <property type="molecule type" value="Genomic_DNA"/>
</dbReference>
<name>A0A2K8UEE6_9GAMM</name>
<dbReference type="Gene3D" id="3.40.50.150">
    <property type="entry name" value="Vaccinia Virus protein VP39"/>
    <property type="match status" value="1"/>
</dbReference>
<evidence type="ECO:0000313" key="2">
    <source>
        <dbReference type="Proteomes" id="UP000232638"/>
    </source>
</evidence>
<keyword evidence="2" id="KW-1185">Reference proteome</keyword>
<dbReference type="PANTHER" id="PTHR43667">
    <property type="entry name" value="CYCLOPROPANE-FATTY-ACYL-PHOSPHOLIPID SYNTHASE"/>
    <property type="match status" value="1"/>
</dbReference>
<dbReference type="GO" id="GO:0032259">
    <property type="term" value="P:methylation"/>
    <property type="evidence" value="ECO:0007669"/>
    <property type="project" value="UniProtKB-KW"/>
</dbReference>
<dbReference type="KEGG" id="tsy:THSYN_25310"/>
<dbReference type="InterPro" id="IPR029063">
    <property type="entry name" value="SAM-dependent_MTases_sf"/>
</dbReference>
<dbReference type="AlphaFoldDB" id="A0A2K8UEE6"/>
<proteinExistence type="predicted"/>
<accession>A0A2K8UEE6</accession>
<dbReference type="Pfam" id="PF02353">
    <property type="entry name" value="CMAS"/>
    <property type="match status" value="1"/>
</dbReference>
<dbReference type="Proteomes" id="UP000232638">
    <property type="component" value="Chromosome"/>
</dbReference>
<protein>
    <submittedName>
        <fullName evidence="1">SAM-dependent methyltransferase</fullName>
    </submittedName>
</protein>
<dbReference type="PANTHER" id="PTHR43667:SF2">
    <property type="entry name" value="FATTY ACID C-METHYL TRANSFERASE"/>
    <property type="match status" value="1"/>
</dbReference>
<keyword evidence="1" id="KW-0489">Methyltransferase</keyword>
<dbReference type="RefSeq" id="WP_100921598.1">
    <property type="nucleotide sequence ID" value="NZ_CP020370.1"/>
</dbReference>
<dbReference type="CDD" id="cd02440">
    <property type="entry name" value="AdoMet_MTases"/>
    <property type="match status" value="1"/>
</dbReference>
<gene>
    <name evidence="1" type="ORF">THSYN_25310</name>
</gene>
<sequence length="470" mass="52923">MSAEETIDARPLTSRTRPAGLSRLFAALCRQLAFGSLLVRLPGDRADLYRGRFAGPAGEIVIARPLRLLLRLLTRGDIGFAESYMEGDWETPDLPGLLDVLQLNEEHLGAGPKGLRWSRRLDRLTHRLRDNRPGMSRRNIARHYDLGNDFYRLWLDPGLTYSAALFADRERESLETAQVRKYARLLDDLDARPGQHLLEIGCGWGGLAEAAARRGLRVTGVTLSREQLDYAQARIAAAGLSDRVELRLQDYRDIRGQFDHCVSIEMLEAVGEAYWPTYFQALRRLVRPGGRISLQVITMNEDDFLRYRRSADFIQLYIFPGGMLPSPERLRAQADAAGLTPLQERWYGADYAETLRRWRRAFHDQSSAVAALGYDARFRRMWDYYLAYCEVGFDSGVTDLLQAVFEVPGPEAAGRRLSAALPQTDESAATKSASTTVPAGCKLTGLTGFRRIDRICRHADDGNRVPLRSC</sequence>
<keyword evidence="1" id="KW-0808">Transferase</keyword>
<dbReference type="GO" id="GO:0008168">
    <property type="term" value="F:methyltransferase activity"/>
    <property type="evidence" value="ECO:0007669"/>
    <property type="project" value="UniProtKB-KW"/>
</dbReference>